<dbReference type="Pfam" id="PF03372">
    <property type="entry name" value="Exo_endo_phos"/>
    <property type="match status" value="1"/>
</dbReference>
<dbReference type="InterPro" id="IPR005135">
    <property type="entry name" value="Endo/exonuclease/phosphatase"/>
</dbReference>
<keyword evidence="2" id="KW-0378">Hydrolase</keyword>
<dbReference type="SUPFAM" id="SSF56219">
    <property type="entry name" value="DNase I-like"/>
    <property type="match status" value="1"/>
</dbReference>
<dbReference type="Proteomes" id="UP000029738">
    <property type="component" value="Unassembled WGS sequence"/>
</dbReference>
<gene>
    <name evidence="3" type="ORF">DA73_0214215</name>
    <name evidence="2" type="ORF">DA73_0400020090</name>
</gene>
<accession>A0A0C1RI33</accession>
<evidence type="ECO:0000259" key="1">
    <source>
        <dbReference type="Pfam" id="PF03372"/>
    </source>
</evidence>
<keyword evidence="2" id="KW-0255">Endonuclease</keyword>
<dbReference type="EMBL" id="JHEG04000001">
    <property type="protein sequence ID" value="KAF3887528.1"/>
    <property type="molecule type" value="Genomic_DNA"/>
</dbReference>
<name>A0A0C1RI33_9CYAN</name>
<feature type="domain" description="Endonuclease/exonuclease/phosphatase" evidence="1">
    <location>
        <begin position="8"/>
        <end position="209"/>
    </location>
</feature>
<evidence type="ECO:0000313" key="4">
    <source>
        <dbReference type="Proteomes" id="UP000029738"/>
    </source>
</evidence>
<keyword evidence="2" id="KW-0540">Nuclease</keyword>
<dbReference type="Gene3D" id="3.60.10.10">
    <property type="entry name" value="Endonuclease/exonuclease/phosphatase"/>
    <property type="match status" value="1"/>
</dbReference>
<dbReference type="OrthoDB" id="572278at2"/>
<proteinExistence type="predicted"/>
<sequence length="240" mass="27502">MLTSLRIATWNLAKPKPNGWSKNPAILEKIHEINADIWILTETNDVINPGEQYSQAASYSEPEWNGFKWTTIWSRLPIMRHWQTYDPWIGVCAEIFTPIENLLVYGTIITYARDGVLNKEAKIWERHYESIQSHSRDWKKLKKLLPLCVAGDFNEALSQPFSYGTPKGREMLNQGLEQSNLVCVTANSELGYNIDHICLSLEWAKRVQNANKWQAYKSNGHPVTDHFGVSVDLSFDTSCS</sequence>
<dbReference type="InterPro" id="IPR036691">
    <property type="entry name" value="Endo/exonu/phosph_ase_sf"/>
</dbReference>
<dbReference type="STRING" id="1479485.DA73_0214215"/>
<evidence type="ECO:0000313" key="2">
    <source>
        <dbReference type="EMBL" id="KAF3887528.1"/>
    </source>
</evidence>
<protein>
    <submittedName>
        <fullName evidence="2">Endonuclease/exonuclease/phosphatase family protein</fullName>
    </submittedName>
</protein>
<reference evidence="3" key="1">
    <citation type="journal article" date="2015" name="Genome Announc.">
        <title>Draft Genome Sequence of Tolypothrix boutellei Strain VB521301.</title>
        <authorList>
            <person name="Chandrababunaidu M.M."/>
            <person name="Singh D."/>
            <person name="Sen D."/>
            <person name="Bhan S."/>
            <person name="Das S."/>
            <person name="Gupta A."/>
            <person name="Adhikary S.P."/>
            <person name="Tripathy S."/>
        </authorList>
    </citation>
    <scope>NUCLEOTIDE SEQUENCE</scope>
    <source>
        <strain evidence="3">VB521301</strain>
    </source>
</reference>
<dbReference type="AlphaFoldDB" id="A0A0C1RI33"/>
<dbReference type="RefSeq" id="WP_038078598.1">
    <property type="nucleotide sequence ID" value="NZ_JHEG04000001.1"/>
</dbReference>
<evidence type="ECO:0000313" key="3">
    <source>
        <dbReference type="EMBL" id="KIE11655.1"/>
    </source>
</evidence>
<comment type="caution">
    <text evidence="3">The sequence shown here is derived from an EMBL/GenBank/DDBJ whole genome shotgun (WGS) entry which is preliminary data.</text>
</comment>
<dbReference type="EMBL" id="JHEG02000043">
    <property type="protein sequence ID" value="KIE11655.1"/>
    <property type="molecule type" value="Genomic_DNA"/>
</dbReference>
<keyword evidence="4" id="KW-1185">Reference proteome</keyword>
<dbReference type="GO" id="GO:0004519">
    <property type="term" value="F:endonuclease activity"/>
    <property type="evidence" value="ECO:0007669"/>
    <property type="project" value="UniProtKB-KW"/>
</dbReference>
<organism evidence="3">
    <name type="scientific">Tolypothrix bouteillei VB521301</name>
    <dbReference type="NCBI Taxonomy" id="1479485"/>
    <lineage>
        <taxon>Bacteria</taxon>
        <taxon>Bacillati</taxon>
        <taxon>Cyanobacteriota</taxon>
        <taxon>Cyanophyceae</taxon>
        <taxon>Nostocales</taxon>
        <taxon>Tolypothrichaceae</taxon>
        <taxon>Tolypothrix</taxon>
    </lineage>
</organism>
<reference evidence="2" key="2">
    <citation type="submission" date="2019-11" db="EMBL/GenBank/DDBJ databases">
        <title>Improved Assembly of Tolypothrix boutellei genome.</title>
        <authorList>
            <person name="Sarangi A.N."/>
            <person name="Mukherjee M."/>
            <person name="Ghosh S."/>
            <person name="Singh D."/>
            <person name="Das A."/>
            <person name="Kant S."/>
            <person name="Prusty A."/>
            <person name="Tripathy S."/>
        </authorList>
    </citation>
    <scope>NUCLEOTIDE SEQUENCE</scope>
    <source>
        <strain evidence="2">VB521301</strain>
    </source>
</reference>